<sequence length="509" mass="57795">MDFIQNVAEFEHLWIALVLGIVLLLAWYGMAPFSFFKNLGIPGPTPWPFLGNLPQIGSKRSQPFLFEKEVAEKYGRVAGCYFGRMPAYLITDVDLIKQITVKEFSKFPNRPLTSIGSQSVFDNKSLIALEDEEWRRIRVTITPTFSALKLKQVTPLVQQSAKTLCKKLEQIAKTGEIVDMWRTYGKFTMEVILATAFGVQADIQNDPHEQYTSNAEVLFKQPPLSFVLMVFPFLGGLFQLVMKLILKSTGTERAKSAMFLAETAQEVMRKRRETGAAQRKDLLELMMKAEVTDSEGKKVSKLTDGEVISQSFTFILAGYETTSNALAYTTYCLALNPEVQEKLFKEIDGAVGDEKDAAYDTVQNLEYLDMVLNEALRLYPPVFRFGRAVKESCTLNNVHFAKGSMVIFPVYHLHRDPEYWPDPETFDPERFSQEAKQQRSPYCFLPFGTGPRSCIGMRFALIEAKMALVHILKRFKFEHSTETEVPLELKATITMAPKNGIRVKIVSRE</sequence>
<dbReference type="EMBL" id="LSMT01000082">
    <property type="protein sequence ID" value="PFX28518.1"/>
    <property type="molecule type" value="Genomic_DNA"/>
</dbReference>
<evidence type="ECO:0000256" key="4">
    <source>
        <dbReference type="ARBA" id="ARBA00022617"/>
    </source>
</evidence>
<keyword evidence="7 11" id="KW-0560">Oxidoreductase</keyword>
<keyword evidence="8 10" id="KW-0408">Iron</keyword>
<comment type="caution">
    <text evidence="13">The sequence shown here is derived from an EMBL/GenBank/DDBJ whole genome shotgun (WGS) entry which is preliminary data.</text>
</comment>
<evidence type="ECO:0000256" key="5">
    <source>
        <dbReference type="ARBA" id="ARBA00022723"/>
    </source>
</evidence>
<dbReference type="PRINTS" id="PR00385">
    <property type="entry name" value="P450"/>
</dbReference>
<dbReference type="InterPro" id="IPR036396">
    <property type="entry name" value="Cyt_P450_sf"/>
</dbReference>
<dbReference type="GO" id="GO:0005506">
    <property type="term" value="F:iron ion binding"/>
    <property type="evidence" value="ECO:0007669"/>
    <property type="project" value="InterPro"/>
</dbReference>
<reference evidence="14" key="1">
    <citation type="journal article" date="2017" name="bioRxiv">
        <title>Comparative analysis of the genomes of Stylophora pistillata and Acropora digitifera provides evidence for extensive differences between species of corals.</title>
        <authorList>
            <person name="Voolstra C.R."/>
            <person name="Li Y."/>
            <person name="Liew Y.J."/>
            <person name="Baumgarten S."/>
            <person name="Zoccola D."/>
            <person name="Flot J.-F."/>
            <person name="Tambutte S."/>
            <person name="Allemand D."/>
            <person name="Aranda M."/>
        </authorList>
    </citation>
    <scope>NUCLEOTIDE SEQUENCE [LARGE SCALE GENOMIC DNA]</scope>
</reference>
<evidence type="ECO:0000313" key="14">
    <source>
        <dbReference type="Proteomes" id="UP000225706"/>
    </source>
</evidence>
<keyword evidence="11" id="KW-0503">Monooxygenase</keyword>
<dbReference type="GO" id="GO:0016705">
    <property type="term" value="F:oxidoreductase activity, acting on paired donors, with incorporation or reduction of molecular oxygen"/>
    <property type="evidence" value="ECO:0007669"/>
    <property type="project" value="InterPro"/>
</dbReference>
<comment type="function">
    <text evidence="9">Cytochromes P450 are a group of heme-thiolate monooxygenases. They oxidize a variety of structurally unrelated compounds, including steroids, fatty acids, and xenobiotics.</text>
</comment>
<feature type="binding site" description="axial binding residue" evidence="10">
    <location>
        <position position="454"/>
    </location>
    <ligand>
        <name>heme</name>
        <dbReference type="ChEBI" id="CHEBI:30413"/>
    </ligand>
    <ligandPart>
        <name>Fe</name>
        <dbReference type="ChEBI" id="CHEBI:18248"/>
    </ligandPart>
</feature>
<dbReference type="FunFam" id="1.10.630.10:FF:000042">
    <property type="entry name" value="Cytochrome P450"/>
    <property type="match status" value="1"/>
</dbReference>
<dbReference type="InterPro" id="IPR017972">
    <property type="entry name" value="Cyt_P450_CS"/>
</dbReference>
<comment type="subcellular location">
    <subcellularLocation>
        <location evidence="2">Endoplasmic reticulum membrane</location>
        <topology evidence="2">Peripheral membrane protein</topology>
    </subcellularLocation>
    <subcellularLocation>
        <location evidence="1">Microsome membrane</location>
        <topology evidence="1">Peripheral membrane protein</topology>
    </subcellularLocation>
</comment>
<dbReference type="InterPro" id="IPR002401">
    <property type="entry name" value="Cyt_P450_E_grp-I"/>
</dbReference>
<dbReference type="Gene3D" id="1.10.630.10">
    <property type="entry name" value="Cytochrome P450"/>
    <property type="match status" value="1"/>
</dbReference>
<dbReference type="GO" id="GO:0005789">
    <property type="term" value="C:endoplasmic reticulum membrane"/>
    <property type="evidence" value="ECO:0007669"/>
    <property type="project" value="UniProtKB-SubCell"/>
</dbReference>
<evidence type="ECO:0000313" key="13">
    <source>
        <dbReference type="EMBL" id="PFX28518.1"/>
    </source>
</evidence>
<proteinExistence type="inferred from homology"/>
<comment type="similarity">
    <text evidence="3 11">Belongs to the cytochrome P450 family.</text>
</comment>
<dbReference type="PROSITE" id="PS00086">
    <property type="entry name" value="CYTOCHROME_P450"/>
    <property type="match status" value="1"/>
</dbReference>
<keyword evidence="6" id="KW-0256">Endoplasmic reticulum</keyword>
<keyword evidence="4 10" id="KW-0349">Heme</keyword>
<dbReference type="PANTHER" id="PTHR24302">
    <property type="entry name" value="CYTOCHROME P450 FAMILY 3"/>
    <property type="match status" value="1"/>
</dbReference>
<keyword evidence="12" id="KW-1133">Transmembrane helix</keyword>
<evidence type="ECO:0000256" key="2">
    <source>
        <dbReference type="ARBA" id="ARBA00004406"/>
    </source>
</evidence>
<evidence type="ECO:0000256" key="10">
    <source>
        <dbReference type="PIRSR" id="PIRSR602401-1"/>
    </source>
</evidence>
<dbReference type="InterPro" id="IPR050705">
    <property type="entry name" value="Cytochrome_P450_3A"/>
</dbReference>
<dbReference type="PANTHER" id="PTHR24302:SF15">
    <property type="entry name" value="FATTY-ACID PEROXYGENASE"/>
    <property type="match status" value="1"/>
</dbReference>
<evidence type="ECO:0000256" key="3">
    <source>
        <dbReference type="ARBA" id="ARBA00010617"/>
    </source>
</evidence>
<evidence type="ECO:0000256" key="11">
    <source>
        <dbReference type="RuleBase" id="RU000461"/>
    </source>
</evidence>
<dbReference type="SUPFAM" id="SSF48264">
    <property type="entry name" value="Cytochrome P450"/>
    <property type="match status" value="1"/>
</dbReference>
<dbReference type="GO" id="GO:0008395">
    <property type="term" value="F:steroid hydroxylase activity"/>
    <property type="evidence" value="ECO:0007669"/>
    <property type="project" value="TreeGrafter"/>
</dbReference>
<dbReference type="OrthoDB" id="1470350at2759"/>
<evidence type="ECO:0000256" key="1">
    <source>
        <dbReference type="ARBA" id="ARBA00004174"/>
    </source>
</evidence>
<dbReference type="Proteomes" id="UP000225706">
    <property type="component" value="Unassembled WGS sequence"/>
</dbReference>
<dbReference type="Pfam" id="PF00067">
    <property type="entry name" value="p450"/>
    <property type="match status" value="1"/>
</dbReference>
<evidence type="ECO:0000256" key="9">
    <source>
        <dbReference type="ARBA" id="ARBA00043906"/>
    </source>
</evidence>
<evidence type="ECO:0000256" key="6">
    <source>
        <dbReference type="ARBA" id="ARBA00022848"/>
    </source>
</evidence>
<dbReference type="AlphaFoldDB" id="A0A2B4SIX3"/>
<accession>A0A2B4SIX3</accession>
<feature type="transmembrane region" description="Helical" evidence="12">
    <location>
        <begin position="12"/>
        <end position="30"/>
    </location>
</feature>
<name>A0A2B4SIX3_STYPI</name>
<dbReference type="PRINTS" id="PR00463">
    <property type="entry name" value="EP450I"/>
</dbReference>
<keyword evidence="12" id="KW-0472">Membrane</keyword>
<keyword evidence="6" id="KW-0492">Microsome</keyword>
<evidence type="ECO:0000256" key="8">
    <source>
        <dbReference type="ARBA" id="ARBA00023004"/>
    </source>
</evidence>
<organism evidence="13 14">
    <name type="scientific">Stylophora pistillata</name>
    <name type="common">Smooth cauliflower coral</name>
    <dbReference type="NCBI Taxonomy" id="50429"/>
    <lineage>
        <taxon>Eukaryota</taxon>
        <taxon>Metazoa</taxon>
        <taxon>Cnidaria</taxon>
        <taxon>Anthozoa</taxon>
        <taxon>Hexacorallia</taxon>
        <taxon>Scleractinia</taxon>
        <taxon>Astrocoeniina</taxon>
        <taxon>Pocilloporidae</taxon>
        <taxon>Stylophora</taxon>
    </lineage>
</organism>
<dbReference type="STRING" id="50429.A0A2B4SIX3"/>
<comment type="cofactor">
    <cofactor evidence="10">
        <name>heme</name>
        <dbReference type="ChEBI" id="CHEBI:30413"/>
    </cofactor>
</comment>
<keyword evidence="12" id="KW-0812">Transmembrane</keyword>
<dbReference type="InterPro" id="IPR001128">
    <property type="entry name" value="Cyt_P450"/>
</dbReference>
<evidence type="ECO:0000256" key="12">
    <source>
        <dbReference type="SAM" id="Phobius"/>
    </source>
</evidence>
<dbReference type="CDD" id="cd11055">
    <property type="entry name" value="CYP3A-like"/>
    <property type="match status" value="1"/>
</dbReference>
<dbReference type="GO" id="GO:0020037">
    <property type="term" value="F:heme binding"/>
    <property type="evidence" value="ECO:0007669"/>
    <property type="project" value="InterPro"/>
</dbReference>
<keyword evidence="14" id="KW-1185">Reference proteome</keyword>
<protein>
    <submittedName>
        <fullName evidence="13">Cytochrome P450 3A9</fullName>
    </submittedName>
</protein>
<gene>
    <name evidence="13" type="primary">Cyp3a9</name>
    <name evidence="13" type="ORF">AWC38_SpisGene6794</name>
</gene>
<evidence type="ECO:0000256" key="7">
    <source>
        <dbReference type="ARBA" id="ARBA00023002"/>
    </source>
</evidence>
<keyword evidence="5 10" id="KW-0479">Metal-binding</keyword>